<dbReference type="GO" id="GO:0007156">
    <property type="term" value="P:homophilic cell adhesion via plasma membrane adhesion molecules"/>
    <property type="evidence" value="ECO:0007669"/>
    <property type="project" value="TreeGrafter"/>
</dbReference>
<dbReference type="PROSITE" id="PS50835">
    <property type="entry name" value="IG_LIKE"/>
    <property type="match status" value="2"/>
</dbReference>
<keyword evidence="2" id="KW-0732">Signal</keyword>
<feature type="region of interest" description="Disordered" evidence="7">
    <location>
        <begin position="370"/>
        <end position="510"/>
    </location>
</feature>
<sequence length="510" mass="55690">MLAKERCLPHAVALGQDIPADSAARVGTDVTFNCKDQGYTYVVWVEYASQGDTGITVWHTGGQVSNPAKYEVDSTSANKYKLTIKNVQMTDAGKYECRTIPSAGPPKDYAAQLTVIGTPSCPNSNGQLMADIENPSQSDKAQLVCSIDFRGVNSASLSWYDNTGTLLPSSSSGGANSLLEVNTTFPVRTSYHGEACECRVTVQNIQDFQESCYSSPKFEIVYPVLQNIKMQPFDDAGVSEYMVGEHMNCTGEGNPMPTYQWEKISGQSTELTVNGQTLMLKSDMIGENTYRCYVENMIKGMKHEARREISFTVRAPPGAGPSTTGANTGAIVGGVIGGLIGLAIIIVIVYFLIIKRPRDRVIKYPTDEDLSAYNRPQPKDANVEKGKDIGNDFTAPQTEVEGQVGPDYIYSQPDKSKKNPETDQGDYIYSQPDKTKKNPKDEYNGGFRENYDMDAVDDNDNPPAVPFKENGHDDRRPPQYQNAPPGGFSYGVNVNDVNQQGVNPGSDTAV</sequence>
<dbReference type="PANTHER" id="PTHR23277">
    <property type="entry name" value="NECTIN-RELATED"/>
    <property type="match status" value="1"/>
</dbReference>
<evidence type="ECO:0000259" key="9">
    <source>
        <dbReference type="PROSITE" id="PS50835"/>
    </source>
</evidence>
<gene>
    <name evidence="10" type="ORF">OFUS_LOCUS21881</name>
</gene>
<keyword evidence="6" id="KW-0325">Glycoprotein</keyword>
<feature type="transmembrane region" description="Helical" evidence="8">
    <location>
        <begin position="331"/>
        <end position="353"/>
    </location>
</feature>
<dbReference type="InterPro" id="IPR013106">
    <property type="entry name" value="Ig_V-set"/>
</dbReference>
<evidence type="ECO:0000256" key="5">
    <source>
        <dbReference type="ARBA" id="ARBA00023157"/>
    </source>
</evidence>
<feature type="domain" description="Ig-like" evidence="9">
    <location>
        <begin position="216"/>
        <end position="310"/>
    </location>
</feature>
<dbReference type="GO" id="GO:0007157">
    <property type="term" value="P:heterophilic cell-cell adhesion via plasma membrane cell adhesion molecules"/>
    <property type="evidence" value="ECO:0007669"/>
    <property type="project" value="TreeGrafter"/>
</dbReference>
<organism evidence="10 11">
    <name type="scientific">Owenia fusiformis</name>
    <name type="common">Polychaete worm</name>
    <dbReference type="NCBI Taxonomy" id="6347"/>
    <lineage>
        <taxon>Eukaryota</taxon>
        <taxon>Metazoa</taxon>
        <taxon>Spiralia</taxon>
        <taxon>Lophotrochozoa</taxon>
        <taxon>Annelida</taxon>
        <taxon>Polychaeta</taxon>
        <taxon>Sedentaria</taxon>
        <taxon>Canalipalpata</taxon>
        <taxon>Sabellida</taxon>
        <taxon>Oweniida</taxon>
        <taxon>Oweniidae</taxon>
        <taxon>Owenia</taxon>
    </lineage>
</organism>
<dbReference type="Pfam" id="PF07686">
    <property type="entry name" value="V-set"/>
    <property type="match status" value="1"/>
</dbReference>
<dbReference type="InterPro" id="IPR013783">
    <property type="entry name" value="Ig-like_fold"/>
</dbReference>
<name>A0A8S4PUU5_OWEFU</name>
<keyword evidence="8" id="KW-0812">Transmembrane</keyword>
<dbReference type="InterPro" id="IPR007110">
    <property type="entry name" value="Ig-like_dom"/>
</dbReference>
<keyword evidence="11" id="KW-1185">Reference proteome</keyword>
<dbReference type="Gene3D" id="2.60.40.10">
    <property type="entry name" value="Immunoglobulins"/>
    <property type="match status" value="2"/>
</dbReference>
<dbReference type="InterPro" id="IPR036179">
    <property type="entry name" value="Ig-like_dom_sf"/>
</dbReference>
<protein>
    <recommendedName>
        <fullName evidence="9">Ig-like domain-containing protein</fullName>
    </recommendedName>
</protein>
<evidence type="ECO:0000256" key="4">
    <source>
        <dbReference type="ARBA" id="ARBA00023136"/>
    </source>
</evidence>
<dbReference type="GO" id="GO:0016020">
    <property type="term" value="C:membrane"/>
    <property type="evidence" value="ECO:0007669"/>
    <property type="project" value="UniProtKB-SubCell"/>
</dbReference>
<feature type="compositionally biased region" description="Basic and acidic residues" evidence="7">
    <location>
        <begin position="433"/>
        <end position="443"/>
    </location>
</feature>
<reference evidence="10" key="1">
    <citation type="submission" date="2022-03" db="EMBL/GenBank/DDBJ databases">
        <authorList>
            <person name="Martin C."/>
        </authorList>
    </citation>
    <scope>NUCLEOTIDE SEQUENCE</scope>
</reference>
<comment type="caution">
    <text evidence="10">The sequence shown here is derived from an EMBL/GenBank/DDBJ whole genome shotgun (WGS) entry which is preliminary data.</text>
</comment>
<dbReference type="InterPro" id="IPR051427">
    <property type="entry name" value="Nectin/Nectin-like"/>
</dbReference>
<dbReference type="SUPFAM" id="SSF48726">
    <property type="entry name" value="Immunoglobulin"/>
    <property type="match status" value="1"/>
</dbReference>
<keyword evidence="5" id="KW-1015">Disulfide bond</keyword>
<keyword evidence="4 8" id="KW-0472">Membrane</keyword>
<evidence type="ECO:0000256" key="1">
    <source>
        <dbReference type="ARBA" id="ARBA00004370"/>
    </source>
</evidence>
<evidence type="ECO:0000313" key="11">
    <source>
        <dbReference type="Proteomes" id="UP000749559"/>
    </source>
</evidence>
<dbReference type="PANTHER" id="PTHR23277:SF108">
    <property type="entry name" value="FASCICLIN-3"/>
    <property type="match status" value="1"/>
</dbReference>
<dbReference type="SMART" id="SM00409">
    <property type="entry name" value="IG"/>
    <property type="match status" value="1"/>
</dbReference>
<dbReference type="AlphaFoldDB" id="A0A8S4PUU5"/>
<comment type="subcellular location">
    <subcellularLocation>
        <location evidence="1">Membrane</location>
    </subcellularLocation>
</comment>
<feature type="compositionally biased region" description="Low complexity" evidence="7">
    <location>
        <begin position="491"/>
        <end position="503"/>
    </location>
</feature>
<dbReference type="EMBL" id="CAIIXF020000010">
    <property type="protein sequence ID" value="CAH1797633.1"/>
    <property type="molecule type" value="Genomic_DNA"/>
</dbReference>
<accession>A0A8S4PUU5</accession>
<proteinExistence type="predicted"/>
<evidence type="ECO:0000256" key="2">
    <source>
        <dbReference type="ARBA" id="ARBA00022729"/>
    </source>
</evidence>
<keyword evidence="8" id="KW-1133">Transmembrane helix</keyword>
<feature type="domain" description="Ig-like" evidence="9">
    <location>
        <begin position="9"/>
        <end position="114"/>
    </location>
</feature>
<evidence type="ECO:0000256" key="7">
    <source>
        <dbReference type="SAM" id="MobiDB-lite"/>
    </source>
</evidence>
<dbReference type="Proteomes" id="UP000749559">
    <property type="component" value="Unassembled WGS sequence"/>
</dbReference>
<evidence type="ECO:0000256" key="8">
    <source>
        <dbReference type="SAM" id="Phobius"/>
    </source>
</evidence>
<evidence type="ECO:0000256" key="3">
    <source>
        <dbReference type="ARBA" id="ARBA00022737"/>
    </source>
</evidence>
<keyword evidence="3" id="KW-0677">Repeat</keyword>
<feature type="compositionally biased region" description="Basic and acidic residues" evidence="7">
    <location>
        <begin position="377"/>
        <end position="390"/>
    </location>
</feature>
<evidence type="ECO:0000313" key="10">
    <source>
        <dbReference type="EMBL" id="CAH1797633.1"/>
    </source>
</evidence>
<evidence type="ECO:0000256" key="6">
    <source>
        <dbReference type="ARBA" id="ARBA00023180"/>
    </source>
</evidence>
<dbReference type="GO" id="GO:0005912">
    <property type="term" value="C:adherens junction"/>
    <property type="evidence" value="ECO:0007669"/>
    <property type="project" value="TreeGrafter"/>
</dbReference>
<dbReference type="InterPro" id="IPR003599">
    <property type="entry name" value="Ig_sub"/>
</dbReference>